<evidence type="ECO:0000313" key="2">
    <source>
        <dbReference type="Proteomes" id="UP001168098"/>
    </source>
</evidence>
<comment type="caution">
    <text evidence="1">The sequence shown here is derived from an EMBL/GenBank/DDBJ whole genome shotgun (WGS) entry which is preliminary data.</text>
</comment>
<organism evidence="1 2">
    <name type="scientific">Vitis rotundifolia</name>
    <name type="common">Muscadine grape</name>
    <dbReference type="NCBI Taxonomy" id="103349"/>
    <lineage>
        <taxon>Eukaryota</taxon>
        <taxon>Viridiplantae</taxon>
        <taxon>Streptophyta</taxon>
        <taxon>Embryophyta</taxon>
        <taxon>Tracheophyta</taxon>
        <taxon>Spermatophyta</taxon>
        <taxon>Magnoliopsida</taxon>
        <taxon>eudicotyledons</taxon>
        <taxon>Gunneridae</taxon>
        <taxon>Pentapetalae</taxon>
        <taxon>rosids</taxon>
        <taxon>Vitales</taxon>
        <taxon>Vitaceae</taxon>
        <taxon>Viteae</taxon>
        <taxon>Vitis</taxon>
    </lineage>
</organism>
<sequence>MSFIPYPHGIYNLDYDRIKELNNSLYAQCKEFRETCDKLHNLRTTVKDLTTDIKNLTSLKYLNEYEIAIQEPFDELFAIETLIKREIIKYYIDNLYASSSH</sequence>
<protein>
    <submittedName>
        <fullName evidence="1">Uncharacterized protein</fullName>
    </submittedName>
</protein>
<gene>
    <name evidence="1" type="ORF">PVL29_013679</name>
</gene>
<evidence type="ECO:0000313" key="1">
    <source>
        <dbReference type="EMBL" id="KAJ9691567.1"/>
    </source>
</evidence>
<dbReference type="Proteomes" id="UP001168098">
    <property type="component" value="Unassembled WGS sequence"/>
</dbReference>
<dbReference type="AlphaFoldDB" id="A0AA39DRH7"/>
<reference evidence="1 2" key="1">
    <citation type="journal article" date="2023" name="BMC Biotechnol.">
        <title>Vitis rotundifolia cv Carlos genome sequencing.</title>
        <authorList>
            <person name="Huff M."/>
            <person name="Hulse-Kemp A."/>
            <person name="Scheffler B."/>
            <person name="Youngblood R."/>
            <person name="Simpson S."/>
            <person name="Babiker E."/>
            <person name="Staton M."/>
        </authorList>
    </citation>
    <scope>NUCLEOTIDE SEQUENCE [LARGE SCALE GENOMIC DNA]</scope>
    <source>
        <tissue evidence="1">Leaf</tissue>
    </source>
</reference>
<dbReference type="EMBL" id="JARBHA010000010">
    <property type="protein sequence ID" value="KAJ9691567.1"/>
    <property type="molecule type" value="Genomic_DNA"/>
</dbReference>
<accession>A0AA39DRH7</accession>
<keyword evidence="2" id="KW-1185">Reference proteome</keyword>
<name>A0AA39DRH7_VITRO</name>
<proteinExistence type="predicted"/>